<name>A0ABT7PEP6_9BACT</name>
<comment type="caution">
    <text evidence="1">The sequence shown here is derived from an EMBL/GenBank/DDBJ whole genome shotgun (WGS) entry which is preliminary data.</text>
</comment>
<sequence length="319" mass="35270">MPQSPNKLTTLRPDLRSVVDFDLEMERRKYIGLQIMPRLDVSRQSGTFGRIPIAQLKGAGDEKLERAARSGFSRADWEFVEESYATKQRGVEEVIDDREAEIYADFFDAEMIAAMRAYDRLFSGYENRVVAAAVTATENAAQTTAAGNKWNTATGDPRKNVKAAAKAIWDRTGLWPNTVVVSRLVHRELIDNAKIIERMAGLGAGKSTMPSEVTRERLAELFDVDQYLVADSITLSSGGTVQSLFPSTKALVLRAASGPDIQAPAFGRTFVYSDVAGDFDPVPESYREEKVSGDVVRLQHESQEKVLYPELAEVITGVL</sequence>
<dbReference type="Gene3D" id="3.90.1690.10">
    <property type="entry name" value="phage-related protein like domain"/>
    <property type="match status" value="1"/>
</dbReference>
<gene>
    <name evidence="1" type="ORF">QTN89_05980</name>
</gene>
<evidence type="ECO:0000313" key="1">
    <source>
        <dbReference type="EMBL" id="MDM4014969.1"/>
    </source>
</evidence>
<reference evidence="1 2" key="1">
    <citation type="submission" date="2023-06" db="EMBL/GenBank/DDBJ databases">
        <title>Roseiconus lacunae JC819 isolated from Gulf of Mannar region, Tamil Nadu.</title>
        <authorList>
            <person name="Pk S."/>
            <person name="Ch S."/>
            <person name="Ch V.R."/>
        </authorList>
    </citation>
    <scope>NUCLEOTIDE SEQUENCE [LARGE SCALE GENOMIC DNA]</scope>
    <source>
        <strain evidence="1 2">JC819</strain>
    </source>
</reference>
<evidence type="ECO:0000313" key="2">
    <source>
        <dbReference type="Proteomes" id="UP001239462"/>
    </source>
</evidence>
<dbReference type="Proteomes" id="UP001239462">
    <property type="component" value="Unassembled WGS sequence"/>
</dbReference>
<dbReference type="EMBL" id="JASZZN010000003">
    <property type="protein sequence ID" value="MDM4014969.1"/>
    <property type="molecule type" value="Genomic_DNA"/>
</dbReference>
<dbReference type="RefSeq" id="WP_289162552.1">
    <property type="nucleotide sequence ID" value="NZ_JASZZN010000003.1"/>
</dbReference>
<proteinExistence type="predicted"/>
<keyword evidence="2" id="KW-1185">Reference proteome</keyword>
<protein>
    <submittedName>
        <fullName evidence="1">Major capsid protein</fullName>
    </submittedName>
</protein>
<dbReference type="InterPro" id="IPR053738">
    <property type="entry name" value="Lambda_capsid_assembly"/>
</dbReference>
<accession>A0ABT7PEP6</accession>
<organism evidence="1 2">
    <name type="scientific">Roseiconus lacunae</name>
    <dbReference type="NCBI Taxonomy" id="2605694"/>
    <lineage>
        <taxon>Bacteria</taxon>
        <taxon>Pseudomonadati</taxon>
        <taxon>Planctomycetota</taxon>
        <taxon>Planctomycetia</taxon>
        <taxon>Pirellulales</taxon>
        <taxon>Pirellulaceae</taxon>
        <taxon>Roseiconus</taxon>
    </lineage>
</organism>